<dbReference type="EMBL" id="HACG01036346">
    <property type="protein sequence ID" value="CEK83211.1"/>
    <property type="molecule type" value="Transcribed_RNA"/>
</dbReference>
<protein>
    <submittedName>
        <fullName evidence="1">Uncharacterized protein</fullName>
    </submittedName>
</protein>
<dbReference type="AlphaFoldDB" id="A0A0B7AT90"/>
<name>A0A0B7AT90_9EUPU</name>
<reference evidence="1" key="1">
    <citation type="submission" date="2014-12" db="EMBL/GenBank/DDBJ databases">
        <title>Insight into the proteome of Arion vulgaris.</title>
        <authorList>
            <person name="Aradska J."/>
            <person name="Bulat T."/>
            <person name="Smidak R."/>
            <person name="Sarate P."/>
            <person name="Gangsoo J."/>
            <person name="Sialana F."/>
            <person name="Bilban M."/>
            <person name="Lubec G."/>
        </authorList>
    </citation>
    <scope>NUCLEOTIDE SEQUENCE</scope>
    <source>
        <tissue evidence="1">Skin</tissue>
    </source>
</reference>
<sequence length="56" mass="6358">MSVQKNVAFITTRLKNFLSLASYPDSSSIMYNVSCVSYCHLRFGRPQPRTPETMPS</sequence>
<proteinExistence type="predicted"/>
<organism evidence="1">
    <name type="scientific">Arion vulgaris</name>
    <dbReference type="NCBI Taxonomy" id="1028688"/>
    <lineage>
        <taxon>Eukaryota</taxon>
        <taxon>Metazoa</taxon>
        <taxon>Spiralia</taxon>
        <taxon>Lophotrochozoa</taxon>
        <taxon>Mollusca</taxon>
        <taxon>Gastropoda</taxon>
        <taxon>Heterobranchia</taxon>
        <taxon>Euthyneura</taxon>
        <taxon>Panpulmonata</taxon>
        <taxon>Eupulmonata</taxon>
        <taxon>Stylommatophora</taxon>
        <taxon>Helicina</taxon>
        <taxon>Arionoidea</taxon>
        <taxon>Arionidae</taxon>
        <taxon>Arion</taxon>
    </lineage>
</organism>
<gene>
    <name evidence="1" type="primary">ORF135844</name>
</gene>
<accession>A0A0B7AT90</accession>
<evidence type="ECO:0000313" key="1">
    <source>
        <dbReference type="EMBL" id="CEK83211.1"/>
    </source>
</evidence>
<feature type="non-terminal residue" evidence="1">
    <location>
        <position position="56"/>
    </location>
</feature>